<keyword evidence="1" id="KW-0677">Repeat</keyword>
<evidence type="ECO:0000256" key="1">
    <source>
        <dbReference type="ARBA" id="ARBA00022737"/>
    </source>
</evidence>
<dbReference type="Proteomes" id="UP000054560">
    <property type="component" value="Unassembled WGS sequence"/>
</dbReference>
<name>A0A0L0F858_9EUKA</name>
<accession>A0A0L0F858</accession>
<dbReference type="SMART" id="SM00248">
    <property type="entry name" value="ANK"/>
    <property type="match status" value="2"/>
</dbReference>
<keyword evidence="2 3" id="KW-0040">ANK repeat</keyword>
<dbReference type="PANTHER" id="PTHR24124">
    <property type="entry name" value="ANKYRIN REPEAT FAMILY A"/>
    <property type="match status" value="1"/>
</dbReference>
<dbReference type="Gene3D" id="1.25.40.20">
    <property type="entry name" value="Ankyrin repeat-containing domain"/>
    <property type="match status" value="1"/>
</dbReference>
<dbReference type="GO" id="GO:0005634">
    <property type="term" value="C:nucleus"/>
    <property type="evidence" value="ECO:0007669"/>
    <property type="project" value="TreeGrafter"/>
</dbReference>
<feature type="repeat" description="ANK" evidence="3">
    <location>
        <begin position="86"/>
        <end position="120"/>
    </location>
</feature>
<dbReference type="GO" id="GO:0010468">
    <property type="term" value="P:regulation of gene expression"/>
    <property type="evidence" value="ECO:0007669"/>
    <property type="project" value="TreeGrafter"/>
</dbReference>
<evidence type="ECO:0000256" key="3">
    <source>
        <dbReference type="PROSITE-ProRule" id="PRU00023"/>
    </source>
</evidence>
<dbReference type="PROSITE" id="PS50297">
    <property type="entry name" value="ANK_REP_REGION"/>
    <property type="match status" value="1"/>
</dbReference>
<dbReference type="Pfam" id="PF12796">
    <property type="entry name" value="Ank_2"/>
    <property type="match status" value="1"/>
</dbReference>
<dbReference type="RefSeq" id="XP_014146786.1">
    <property type="nucleotide sequence ID" value="XM_014291311.1"/>
</dbReference>
<feature type="non-terminal residue" evidence="4">
    <location>
        <position position="129"/>
    </location>
</feature>
<dbReference type="OrthoDB" id="4429489at2759"/>
<dbReference type="SUPFAM" id="SSF48403">
    <property type="entry name" value="Ankyrin repeat"/>
    <property type="match status" value="1"/>
</dbReference>
<protein>
    <submittedName>
        <fullName evidence="4">Uncharacterized protein</fullName>
    </submittedName>
</protein>
<dbReference type="AlphaFoldDB" id="A0A0L0F858"/>
<proteinExistence type="predicted"/>
<evidence type="ECO:0000313" key="4">
    <source>
        <dbReference type="EMBL" id="KNC72884.1"/>
    </source>
</evidence>
<dbReference type="InterPro" id="IPR036770">
    <property type="entry name" value="Ankyrin_rpt-contain_sf"/>
</dbReference>
<organism evidence="4 5">
    <name type="scientific">Sphaeroforma arctica JP610</name>
    <dbReference type="NCBI Taxonomy" id="667725"/>
    <lineage>
        <taxon>Eukaryota</taxon>
        <taxon>Ichthyosporea</taxon>
        <taxon>Ichthyophonida</taxon>
        <taxon>Sphaeroforma</taxon>
    </lineage>
</organism>
<evidence type="ECO:0000256" key="2">
    <source>
        <dbReference type="ARBA" id="ARBA00023043"/>
    </source>
</evidence>
<dbReference type="PROSITE" id="PS50088">
    <property type="entry name" value="ANK_REPEAT"/>
    <property type="match status" value="1"/>
</dbReference>
<sequence>MLSSSAGTKELTKAVAAGDAKKINKILKIDKKGVTKGDKIKAKGLNIECRDVEGKTLLMKAVMIQNIKCVQALIYCSAIVNARDIDGNTPLHLSCEGAECDARIIQELVDAHADVDSRNRVGETPLHKV</sequence>
<dbReference type="PANTHER" id="PTHR24124:SF8">
    <property type="entry name" value="OCA DOMAIN-CONTAINING PROTEIN"/>
    <property type="match status" value="1"/>
</dbReference>
<dbReference type="GeneID" id="25915059"/>
<reference evidence="4 5" key="1">
    <citation type="submission" date="2011-02" db="EMBL/GenBank/DDBJ databases">
        <title>The Genome Sequence of Sphaeroforma arctica JP610.</title>
        <authorList>
            <consortium name="The Broad Institute Genome Sequencing Platform"/>
            <person name="Russ C."/>
            <person name="Cuomo C."/>
            <person name="Young S.K."/>
            <person name="Zeng Q."/>
            <person name="Gargeya S."/>
            <person name="Alvarado L."/>
            <person name="Berlin A."/>
            <person name="Chapman S.B."/>
            <person name="Chen Z."/>
            <person name="Freedman E."/>
            <person name="Gellesch M."/>
            <person name="Goldberg J."/>
            <person name="Griggs A."/>
            <person name="Gujja S."/>
            <person name="Heilman E."/>
            <person name="Heiman D."/>
            <person name="Howarth C."/>
            <person name="Mehta T."/>
            <person name="Neiman D."/>
            <person name="Pearson M."/>
            <person name="Roberts A."/>
            <person name="Saif S."/>
            <person name="Shea T."/>
            <person name="Shenoy N."/>
            <person name="Sisk P."/>
            <person name="Stolte C."/>
            <person name="Sykes S."/>
            <person name="White J."/>
            <person name="Yandava C."/>
            <person name="Burger G."/>
            <person name="Gray M.W."/>
            <person name="Holland P.W.H."/>
            <person name="King N."/>
            <person name="Lang F.B.F."/>
            <person name="Roger A.J."/>
            <person name="Ruiz-Trillo I."/>
            <person name="Haas B."/>
            <person name="Nusbaum C."/>
            <person name="Birren B."/>
        </authorList>
    </citation>
    <scope>NUCLEOTIDE SEQUENCE [LARGE SCALE GENOMIC DNA]</scope>
    <source>
        <strain evidence="4 5">JP610</strain>
    </source>
</reference>
<dbReference type="InterPro" id="IPR002110">
    <property type="entry name" value="Ankyrin_rpt"/>
</dbReference>
<evidence type="ECO:0000313" key="5">
    <source>
        <dbReference type="Proteomes" id="UP000054560"/>
    </source>
</evidence>
<dbReference type="STRING" id="667725.A0A0L0F858"/>
<keyword evidence="5" id="KW-1185">Reference proteome</keyword>
<dbReference type="EMBL" id="KQ246368">
    <property type="protein sequence ID" value="KNC72884.1"/>
    <property type="molecule type" value="Genomic_DNA"/>
</dbReference>
<gene>
    <name evidence="4" type="ORF">SARC_14555</name>
</gene>